<keyword evidence="2 6" id="KW-0698">rRNA processing</keyword>
<comment type="subcellular location">
    <subcellularLocation>
        <location evidence="6">Cytoplasm</location>
    </subcellularLocation>
</comment>
<dbReference type="HAMAP" id="MF_01877">
    <property type="entry name" value="16SrRNA_methyltr_I"/>
    <property type="match status" value="1"/>
</dbReference>
<evidence type="ECO:0000256" key="1">
    <source>
        <dbReference type="ARBA" id="ARBA00022490"/>
    </source>
</evidence>
<keyword evidence="4 6" id="KW-0808">Transferase</keyword>
<sequence>MLYICATPIGNLEDITFRAIEILKKSDIILCEDTRNSQKLLGYYGINNKKLVAFHEHNENEVSEKVISWLEENLLIVQISDAGTPGISDPGARLCNKALQLGHKISPLPGACAFISLISVAGLIDTPFLFHGFLANKSSQRQKQLQQWKNVNYAVGIYESPHRIVDCLQDIFDILGESTTIVMGRELTKQFETIKKDTINNILDFVKNDSYQQKGEFVIIITPHIDTDQKELITPEQIKILELLAEELPAKKAVNLTNKIIGGDKDALYNFLLAKKNI</sequence>
<dbReference type="OrthoDB" id="9809084at2"/>
<dbReference type="AlphaFoldDB" id="A0A2I7N3I3"/>
<dbReference type="CDD" id="cd11648">
    <property type="entry name" value="RsmI"/>
    <property type="match status" value="1"/>
</dbReference>
<keyword evidence="1 6" id="KW-0963">Cytoplasm</keyword>
<organism evidence="9 10">
    <name type="scientific">Aquella oligotrophica</name>
    <dbReference type="NCBI Taxonomy" id="2067065"/>
    <lineage>
        <taxon>Bacteria</taxon>
        <taxon>Pseudomonadati</taxon>
        <taxon>Pseudomonadota</taxon>
        <taxon>Betaproteobacteria</taxon>
        <taxon>Neisseriales</taxon>
        <taxon>Neisseriaceae</taxon>
        <taxon>Aquella</taxon>
    </lineage>
</organism>
<comment type="catalytic activity">
    <reaction evidence="6">
        <text>cytidine(1402) in 16S rRNA + S-adenosyl-L-methionine = 2'-O-methylcytidine(1402) in 16S rRNA + S-adenosyl-L-homocysteine + H(+)</text>
        <dbReference type="Rhea" id="RHEA:42924"/>
        <dbReference type="Rhea" id="RHEA-COMP:10285"/>
        <dbReference type="Rhea" id="RHEA-COMP:10286"/>
        <dbReference type="ChEBI" id="CHEBI:15378"/>
        <dbReference type="ChEBI" id="CHEBI:57856"/>
        <dbReference type="ChEBI" id="CHEBI:59789"/>
        <dbReference type="ChEBI" id="CHEBI:74495"/>
        <dbReference type="ChEBI" id="CHEBI:82748"/>
        <dbReference type="EC" id="2.1.1.198"/>
    </reaction>
</comment>
<dbReference type="FunFam" id="3.30.950.10:FF:000002">
    <property type="entry name" value="Ribosomal RNA small subunit methyltransferase I"/>
    <property type="match status" value="1"/>
</dbReference>
<evidence type="ECO:0000259" key="8">
    <source>
        <dbReference type="Pfam" id="PF23016"/>
    </source>
</evidence>
<dbReference type="Gene3D" id="3.30.950.10">
    <property type="entry name" value="Methyltransferase, Cobalt-precorrin-4 Transmethylase, Domain 2"/>
    <property type="match status" value="1"/>
</dbReference>
<evidence type="ECO:0000313" key="10">
    <source>
        <dbReference type="Proteomes" id="UP000236655"/>
    </source>
</evidence>
<protein>
    <recommendedName>
        <fullName evidence="6">Ribosomal RNA small subunit methyltransferase I</fullName>
        <ecNumber evidence="6">2.1.1.198</ecNumber>
    </recommendedName>
    <alternativeName>
        <fullName evidence="6">16S rRNA 2'-O-ribose C1402 methyltransferase</fullName>
    </alternativeName>
    <alternativeName>
        <fullName evidence="6">rRNA (cytidine-2'-O-)-methyltransferase RsmI</fullName>
    </alternativeName>
</protein>
<dbReference type="PIRSF" id="PIRSF005917">
    <property type="entry name" value="MTase_YraL"/>
    <property type="match status" value="1"/>
</dbReference>
<comment type="function">
    <text evidence="6">Catalyzes the 2'-O-methylation of the ribose of cytidine 1402 (C1402) in 16S rRNA.</text>
</comment>
<dbReference type="InterPro" id="IPR014777">
    <property type="entry name" value="4pyrrole_Mease_sub1"/>
</dbReference>
<evidence type="ECO:0000256" key="6">
    <source>
        <dbReference type="HAMAP-Rule" id="MF_01877"/>
    </source>
</evidence>
<dbReference type="InterPro" id="IPR000878">
    <property type="entry name" value="4pyrrol_Mease"/>
</dbReference>
<feature type="domain" description="Tetrapyrrole methylase" evidence="7">
    <location>
        <begin position="1"/>
        <end position="201"/>
    </location>
</feature>
<evidence type="ECO:0000256" key="5">
    <source>
        <dbReference type="ARBA" id="ARBA00022691"/>
    </source>
</evidence>
<dbReference type="GO" id="GO:0005737">
    <property type="term" value="C:cytoplasm"/>
    <property type="evidence" value="ECO:0007669"/>
    <property type="project" value="UniProtKB-SubCell"/>
</dbReference>
<dbReference type="GO" id="GO:0070677">
    <property type="term" value="F:rRNA (cytosine-2'-O-)-methyltransferase activity"/>
    <property type="evidence" value="ECO:0007669"/>
    <property type="project" value="UniProtKB-UniRule"/>
</dbReference>
<dbReference type="Pfam" id="PF23016">
    <property type="entry name" value="RsmI_C"/>
    <property type="match status" value="1"/>
</dbReference>
<evidence type="ECO:0000256" key="4">
    <source>
        <dbReference type="ARBA" id="ARBA00022679"/>
    </source>
</evidence>
<feature type="domain" description="RsmI HTH" evidence="8">
    <location>
        <begin position="234"/>
        <end position="276"/>
    </location>
</feature>
<dbReference type="RefSeq" id="WP_102950095.1">
    <property type="nucleotide sequence ID" value="NZ_CP024847.1"/>
</dbReference>
<dbReference type="SUPFAM" id="SSF53790">
    <property type="entry name" value="Tetrapyrrole methylase"/>
    <property type="match status" value="1"/>
</dbReference>
<name>A0A2I7N3I3_9NEIS</name>
<dbReference type="PROSITE" id="PS01296">
    <property type="entry name" value="RSMI"/>
    <property type="match status" value="1"/>
</dbReference>
<dbReference type="EC" id="2.1.1.198" evidence="6"/>
<dbReference type="PANTHER" id="PTHR46111">
    <property type="entry name" value="RIBOSOMAL RNA SMALL SUBUNIT METHYLTRANSFERASE I"/>
    <property type="match status" value="1"/>
</dbReference>
<keyword evidence="5 6" id="KW-0949">S-adenosyl-L-methionine</keyword>
<dbReference type="EMBL" id="CP024847">
    <property type="protein sequence ID" value="AUR50795.1"/>
    <property type="molecule type" value="Genomic_DNA"/>
</dbReference>
<dbReference type="Proteomes" id="UP000236655">
    <property type="component" value="Chromosome"/>
</dbReference>
<reference evidence="10" key="1">
    <citation type="submission" date="2017-11" db="EMBL/GenBank/DDBJ databases">
        <authorList>
            <person name="Chan K.G."/>
            <person name="Lee L.S."/>
        </authorList>
    </citation>
    <scope>NUCLEOTIDE SEQUENCE [LARGE SCALE GENOMIC DNA]</scope>
    <source>
        <strain evidence="10">DSM 100970</strain>
    </source>
</reference>
<evidence type="ECO:0000256" key="2">
    <source>
        <dbReference type="ARBA" id="ARBA00022552"/>
    </source>
</evidence>
<comment type="similarity">
    <text evidence="6">Belongs to the methyltransferase superfamily. RsmI family.</text>
</comment>
<evidence type="ECO:0000259" key="7">
    <source>
        <dbReference type="Pfam" id="PF00590"/>
    </source>
</evidence>
<dbReference type="Pfam" id="PF00590">
    <property type="entry name" value="TP_methylase"/>
    <property type="match status" value="1"/>
</dbReference>
<evidence type="ECO:0000313" key="9">
    <source>
        <dbReference type="EMBL" id="AUR50795.1"/>
    </source>
</evidence>
<dbReference type="InterPro" id="IPR018063">
    <property type="entry name" value="SAM_MeTrfase_RsmI_CS"/>
</dbReference>
<dbReference type="PANTHER" id="PTHR46111:SF1">
    <property type="entry name" value="RIBOSOMAL RNA SMALL SUBUNIT METHYLTRANSFERASE I"/>
    <property type="match status" value="1"/>
</dbReference>
<dbReference type="FunFam" id="3.40.1010.10:FF:000007">
    <property type="entry name" value="Ribosomal RNA small subunit methyltransferase I"/>
    <property type="match status" value="1"/>
</dbReference>
<dbReference type="Gene3D" id="3.40.1010.10">
    <property type="entry name" value="Cobalt-precorrin-4 Transmethylase, Domain 1"/>
    <property type="match status" value="1"/>
</dbReference>
<proteinExistence type="inferred from homology"/>
<keyword evidence="10" id="KW-1185">Reference proteome</keyword>
<keyword evidence="3 6" id="KW-0489">Methyltransferase</keyword>
<dbReference type="KEGG" id="nba:CUN60_00280"/>
<evidence type="ECO:0000256" key="3">
    <source>
        <dbReference type="ARBA" id="ARBA00022603"/>
    </source>
</evidence>
<dbReference type="InterPro" id="IPR035996">
    <property type="entry name" value="4pyrrol_Methylase_sf"/>
</dbReference>
<dbReference type="NCBIfam" id="TIGR00096">
    <property type="entry name" value="16S rRNA (cytidine(1402)-2'-O)-methyltransferase"/>
    <property type="match status" value="1"/>
</dbReference>
<accession>A0A2I7N3I3</accession>
<dbReference type="InterPro" id="IPR014776">
    <property type="entry name" value="4pyrrole_Mease_sub2"/>
</dbReference>
<dbReference type="InterPro" id="IPR053910">
    <property type="entry name" value="RsmI_HTH"/>
</dbReference>
<gene>
    <name evidence="6 9" type="primary">rsmI</name>
    <name evidence="9" type="ORF">CUN60_00280</name>
</gene>
<dbReference type="InterPro" id="IPR008189">
    <property type="entry name" value="rRNA_ssu_MeTfrase_I"/>
</dbReference>